<evidence type="ECO:0000313" key="1">
    <source>
        <dbReference type="EMBL" id="ABP55847.1"/>
    </source>
</evidence>
<dbReference type="KEGG" id="stp:Strop_3416"/>
<keyword evidence="2" id="KW-1185">Reference proteome</keyword>
<dbReference type="HOGENOM" id="CLU_164068_0_0_11"/>
<protein>
    <submittedName>
        <fullName evidence="1">Uncharacterized protein</fullName>
    </submittedName>
</protein>
<proteinExistence type="predicted"/>
<accession>A4XA98</accession>
<dbReference type="AlphaFoldDB" id="A4XA98"/>
<evidence type="ECO:0000313" key="2">
    <source>
        <dbReference type="Proteomes" id="UP000000235"/>
    </source>
</evidence>
<dbReference type="EMBL" id="CP000667">
    <property type="protein sequence ID" value="ABP55847.1"/>
    <property type="molecule type" value="Genomic_DNA"/>
</dbReference>
<sequence length="100" mass="10588">MPSLPQRQRLLLAELSSVARRYGTDGMRDAPREAAVAAVRAVTDDPVLLGIQAGAALVDPYGVSRPMVELLQAAGADMTVARKHAAEVRERLSAGRGRAP</sequence>
<name>A4XA98_SALTO</name>
<dbReference type="Proteomes" id="UP000000235">
    <property type="component" value="Chromosome"/>
</dbReference>
<dbReference type="STRING" id="369723.Strop_3416"/>
<gene>
    <name evidence="1" type="ordered locus">Strop_3416</name>
</gene>
<reference evidence="2" key="1">
    <citation type="journal article" date="2007" name="Proc. Natl. Acad. Sci. U.S.A.">
        <title>Genome sequencing reveals complex secondary metabolome in the marine actinomycete Salinispora tropica.</title>
        <authorList>
            <person name="Udwary D.W."/>
            <person name="Zeigler L."/>
            <person name="Asolkar R.N."/>
            <person name="Singan V."/>
            <person name="Lapidus A."/>
            <person name="Fenical W."/>
            <person name="Jensen P.R."/>
            <person name="Moore B.S."/>
        </authorList>
    </citation>
    <scope>NUCLEOTIDE SEQUENCE [LARGE SCALE GENOMIC DNA]</scope>
    <source>
        <strain evidence="2">ATCC BAA-916 / DSM 44818 / CNB-440</strain>
    </source>
</reference>
<organism evidence="1 2">
    <name type="scientific">Salinispora tropica (strain ATCC BAA-916 / DSM 44818 / JCM 13857 / NBRC 105044 / CNB-440)</name>
    <dbReference type="NCBI Taxonomy" id="369723"/>
    <lineage>
        <taxon>Bacteria</taxon>
        <taxon>Bacillati</taxon>
        <taxon>Actinomycetota</taxon>
        <taxon>Actinomycetes</taxon>
        <taxon>Micromonosporales</taxon>
        <taxon>Micromonosporaceae</taxon>
        <taxon>Salinispora</taxon>
    </lineage>
</organism>